<comment type="caution">
    <text evidence="4">The sequence shown here is derived from an EMBL/GenBank/DDBJ whole genome shotgun (WGS) entry which is preliminary data.</text>
</comment>
<reference evidence="4" key="1">
    <citation type="submission" date="2021-04" db="EMBL/GenBank/DDBJ databases">
        <title>Genomic insights into ecological role and evolution of a novel Thermoplasmata order Candidatus Sysuiplasmatales.</title>
        <authorList>
            <person name="Yuan Y."/>
        </authorList>
    </citation>
    <scope>NUCLEOTIDE SEQUENCE</scope>
    <source>
        <strain evidence="4">YP2-bin.285</strain>
    </source>
</reference>
<evidence type="ECO:0000313" key="5">
    <source>
        <dbReference type="Proteomes" id="UP000716004"/>
    </source>
</evidence>
<dbReference type="Gene3D" id="3.10.105.10">
    <property type="entry name" value="Dipeptide-binding Protein, Domain 3"/>
    <property type="match status" value="1"/>
</dbReference>
<proteinExistence type="predicted"/>
<feature type="region of interest" description="Disordered" evidence="1">
    <location>
        <begin position="14"/>
        <end position="35"/>
    </location>
</feature>
<dbReference type="Gene3D" id="2.60.40.10">
    <property type="entry name" value="Immunoglobulins"/>
    <property type="match status" value="1"/>
</dbReference>
<dbReference type="InterPro" id="IPR000914">
    <property type="entry name" value="SBP_5_dom"/>
</dbReference>
<dbReference type="PANTHER" id="PTHR30290">
    <property type="entry name" value="PERIPLASMIC BINDING COMPONENT OF ABC TRANSPORTER"/>
    <property type="match status" value="1"/>
</dbReference>
<dbReference type="EMBL" id="JAGVSJ010000006">
    <property type="protein sequence ID" value="MBX8631627.1"/>
    <property type="molecule type" value="Genomic_DNA"/>
</dbReference>
<dbReference type="PROSITE" id="PS50093">
    <property type="entry name" value="PKD"/>
    <property type="match status" value="1"/>
</dbReference>
<feature type="compositionally biased region" description="Low complexity" evidence="1">
    <location>
        <begin position="14"/>
        <end position="27"/>
    </location>
</feature>
<dbReference type="GO" id="GO:1904680">
    <property type="term" value="F:peptide transmembrane transporter activity"/>
    <property type="evidence" value="ECO:0007669"/>
    <property type="project" value="TreeGrafter"/>
</dbReference>
<dbReference type="Gene3D" id="3.90.76.10">
    <property type="entry name" value="Dipeptide-binding Protein, Domain 1"/>
    <property type="match status" value="1"/>
</dbReference>
<keyword evidence="2" id="KW-1133">Transmembrane helix</keyword>
<dbReference type="InterPro" id="IPR013783">
    <property type="entry name" value="Ig-like_fold"/>
</dbReference>
<dbReference type="InterPro" id="IPR035986">
    <property type="entry name" value="PKD_dom_sf"/>
</dbReference>
<protein>
    <submittedName>
        <fullName evidence="4">PKD domain-containing protein</fullName>
    </submittedName>
</protein>
<sequence>MNWKSFSVVNASASGSSGSSIGSIPSPSIQPPPGKSGRSKSAIIAVVVVIILIVAGIGIYLSISKPPAKFKSGTLPSYSSYSVTSQGTAITFYSGSSLSSSQISSVTWNFGNGVVKTYSGSSGASVSYTYPAPGNYLVLVKVVSTSNVIYENSLNLIPVSVTPSVTSTVIAEQYPAAIQVTASASNSENLSAGYPNVIPSGGYINVTSLLPSSFSSYPLVSGWNLKSMQFSVNGKSSPSFNATQISDGLNFLNVTISTPGIYPVTLTAVTNNTTAQSTWTFVQTAAVGSFAPRHSSSPSSHSGIVDATWIPGGFATLDPAIAYDTVSYEAIYNLYQPLVQYTPGTSSSSFIPVLATQVPTTQNGLLVSKTVGNVTYVNYTFNINPAAKFANGQPVTPYDVYFSVLRTLLFANDPGRPGWLLAHALIPGDSIYGPFNVSPFWVDHALTFNTTSITFHILPTTNQSLFGYTPLQGTNAAFMVTGNSSINSTTSKYTAAEYSSYGASVYFLQLLTQPVGFVMDAAWANSSGASIGSFSPMQVFSTAFFNYQQYGNAANWNTKLQFGSMGTGPYIVQAVVPGQVIRFVPNQNYTQTVDYPAPSALQPSITIYYYTSESVAQEAFQTGAADFAEGAYPPSATPLVLKMIHAGQAGSISTPELALFSWFFNVQINVTDLNSLSSQSVSFPSSSIIYENSTGAYSTSSSGVTNGWEVSLFFANLSVRRAFTYAFNQAQYMSMNQNSGITFAENLTGYIPSGLTDYPSNISNMSQDPYVPYYNMSLAKYYWNNSPYAGAAAGSIVFPIFSITGSPIQDTMIESYWIPAIENATNHAVKPFLQDINFATLLTVTAVPSAQNPLPVYYLGWIDDYPDPTDFAAPFVQPYGIYSYPDGWFQGPGFNATTHPNQWKMIYTMWNASAAGAGELVPSQRAYDYWLSDYMSVKLDMLVGDYQPIAVTYYRSWIVPSSMTWSASPEATLSFLILFAVVKT</sequence>
<dbReference type="Gene3D" id="3.40.190.10">
    <property type="entry name" value="Periplasmic binding protein-like II"/>
    <property type="match status" value="1"/>
</dbReference>
<gene>
    <name evidence="4" type="ORF">J9259_03780</name>
</gene>
<evidence type="ECO:0000259" key="3">
    <source>
        <dbReference type="PROSITE" id="PS50093"/>
    </source>
</evidence>
<organism evidence="4 5">
    <name type="scientific">Candidatus Sysuiplasma superficiale</name>
    <dbReference type="NCBI Taxonomy" id="2823368"/>
    <lineage>
        <taxon>Archaea</taxon>
        <taxon>Methanobacteriati</taxon>
        <taxon>Thermoplasmatota</taxon>
        <taxon>Thermoplasmata</taxon>
        <taxon>Candidatus Sysuiplasmatales</taxon>
        <taxon>Candidatus Sysuiplasmataceae</taxon>
        <taxon>Candidatus Sysuiplasma</taxon>
    </lineage>
</organism>
<feature type="transmembrane region" description="Helical" evidence="2">
    <location>
        <begin position="42"/>
        <end position="63"/>
    </location>
</feature>
<evidence type="ECO:0000256" key="2">
    <source>
        <dbReference type="SAM" id="Phobius"/>
    </source>
</evidence>
<dbReference type="PANTHER" id="PTHR30290:SF34">
    <property type="entry name" value="ABC TRANSPORTER, PERIPLASMIC OLIGO-PEPTIDE BINDING PROTEIN, PUTATIVE-RELATED"/>
    <property type="match status" value="1"/>
</dbReference>
<dbReference type="CDD" id="cd00146">
    <property type="entry name" value="PKD"/>
    <property type="match status" value="1"/>
</dbReference>
<dbReference type="InterPro" id="IPR039424">
    <property type="entry name" value="SBP_5"/>
</dbReference>
<dbReference type="AlphaFoldDB" id="A0A8J7YJ12"/>
<dbReference type="SUPFAM" id="SSF53850">
    <property type="entry name" value="Periplasmic binding protein-like II"/>
    <property type="match status" value="1"/>
</dbReference>
<feature type="domain" description="PKD" evidence="3">
    <location>
        <begin position="73"/>
        <end position="147"/>
    </location>
</feature>
<dbReference type="InterPro" id="IPR000601">
    <property type="entry name" value="PKD_dom"/>
</dbReference>
<keyword evidence="2" id="KW-0812">Transmembrane</keyword>
<dbReference type="Proteomes" id="UP000716004">
    <property type="component" value="Unassembled WGS sequence"/>
</dbReference>
<evidence type="ECO:0000256" key="1">
    <source>
        <dbReference type="SAM" id="MobiDB-lite"/>
    </source>
</evidence>
<dbReference type="Pfam" id="PF18911">
    <property type="entry name" value="PKD_4"/>
    <property type="match status" value="1"/>
</dbReference>
<name>A0A8J7YJ12_9ARCH</name>
<accession>A0A8J7YJ12</accession>
<evidence type="ECO:0000313" key="4">
    <source>
        <dbReference type="EMBL" id="MBX8631627.1"/>
    </source>
</evidence>
<dbReference type="SUPFAM" id="SSF49299">
    <property type="entry name" value="PKD domain"/>
    <property type="match status" value="1"/>
</dbReference>
<dbReference type="Pfam" id="PF00496">
    <property type="entry name" value="SBP_bac_5"/>
    <property type="match status" value="1"/>
</dbReference>
<keyword evidence="2" id="KW-0472">Membrane</keyword>
<dbReference type="GO" id="GO:0015833">
    <property type="term" value="P:peptide transport"/>
    <property type="evidence" value="ECO:0007669"/>
    <property type="project" value="TreeGrafter"/>
</dbReference>